<organism evidence="7 8">
    <name type="scientific">Sulfurivirga caldicuralii</name>
    <dbReference type="NCBI Taxonomy" id="364032"/>
    <lineage>
        <taxon>Bacteria</taxon>
        <taxon>Pseudomonadati</taxon>
        <taxon>Pseudomonadota</taxon>
        <taxon>Gammaproteobacteria</taxon>
        <taxon>Thiotrichales</taxon>
        <taxon>Piscirickettsiaceae</taxon>
        <taxon>Sulfurivirga</taxon>
    </lineage>
</organism>
<name>A0A1N6HBC9_9GAMM</name>
<evidence type="ECO:0000259" key="6">
    <source>
        <dbReference type="PROSITE" id="PS50931"/>
    </source>
</evidence>
<proteinExistence type="inferred from homology"/>
<dbReference type="Gene3D" id="1.10.10.10">
    <property type="entry name" value="Winged helix-like DNA-binding domain superfamily/Winged helix DNA-binding domain"/>
    <property type="match status" value="1"/>
</dbReference>
<sequence>MTLNELRYIVAVAEHRHFRKAAQACNISQPTLSVAIRKLENELNVVLFERRKSEILITPTGQRIIEIAREILARVHDIEEIARADQDSLSSELRVGAIYTIGPYLLPRFIHTVHQQVPTLPLIVEEDYTYGLAQKLAQGTLDMAILALPFNEQNMETIPLYEEPFVAALAKDHPLAEEPVITKKHLKQNTVLILGAGHCFRDQVLEAYPFLATQDSQLQHTLEGSSLETLMYTVATGVGITILPCTASQHHLEDIVIKPLQGPVPARTVALAYRRSFPRVKALEVVVDALRSIQLNCVTPVSAQ</sequence>
<evidence type="ECO:0000256" key="4">
    <source>
        <dbReference type="ARBA" id="ARBA00023159"/>
    </source>
</evidence>
<dbReference type="STRING" id="364032.SAMN05443662_1638"/>
<dbReference type="CDD" id="cd08411">
    <property type="entry name" value="PBP2_OxyR"/>
    <property type="match status" value="1"/>
</dbReference>
<evidence type="ECO:0000256" key="3">
    <source>
        <dbReference type="ARBA" id="ARBA00023125"/>
    </source>
</evidence>
<dbReference type="PRINTS" id="PR00039">
    <property type="entry name" value="HTHLYSR"/>
</dbReference>
<reference evidence="7 8" key="1">
    <citation type="submission" date="2016-11" db="EMBL/GenBank/DDBJ databases">
        <authorList>
            <person name="Jaros S."/>
            <person name="Januszkiewicz K."/>
            <person name="Wedrychowicz H."/>
        </authorList>
    </citation>
    <scope>NUCLEOTIDE SEQUENCE [LARGE SCALE GENOMIC DNA]</scope>
    <source>
        <strain evidence="7 8">DSM 17737</strain>
    </source>
</reference>
<dbReference type="InterPro" id="IPR036388">
    <property type="entry name" value="WH-like_DNA-bd_sf"/>
</dbReference>
<keyword evidence="3" id="KW-0238">DNA-binding</keyword>
<dbReference type="Proteomes" id="UP000198461">
    <property type="component" value="Unassembled WGS sequence"/>
</dbReference>
<evidence type="ECO:0000313" key="7">
    <source>
        <dbReference type="EMBL" id="SIO17063.1"/>
    </source>
</evidence>
<evidence type="ECO:0000256" key="2">
    <source>
        <dbReference type="ARBA" id="ARBA00023015"/>
    </source>
</evidence>
<keyword evidence="8" id="KW-1185">Reference proteome</keyword>
<protein>
    <submittedName>
        <fullName evidence="7">Transcriptional regulator, LysR family</fullName>
    </submittedName>
</protein>
<dbReference type="InterPro" id="IPR000847">
    <property type="entry name" value="LysR_HTH_N"/>
</dbReference>
<dbReference type="PANTHER" id="PTHR30346:SF26">
    <property type="entry name" value="HYDROGEN PEROXIDE-INDUCIBLE GENES ACTIVATOR"/>
    <property type="match status" value="1"/>
</dbReference>
<dbReference type="GO" id="GO:0003700">
    <property type="term" value="F:DNA-binding transcription factor activity"/>
    <property type="evidence" value="ECO:0007669"/>
    <property type="project" value="InterPro"/>
</dbReference>
<dbReference type="RefSeq" id="WP_074201911.1">
    <property type="nucleotide sequence ID" value="NZ_FSRE01000004.1"/>
</dbReference>
<dbReference type="Pfam" id="PF03466">
    <property type="entry name" value="LysR_substrate"/>
    <property type="match status" value="1"/>
</dbReference>
<dbReference type="OrthoDB" id="9775392at2"/>
<dbReference type="InterPro" id="IPR036390">
    <property type="entry name" value="WH_DNA-bd_sf"/>
</dbReference>
<dbReference type="GO" id="GO:0032993">
    <property type="term" value="C:protein-DNA complex"/>
    <property type="evidence" value="ECO:0007669"/>
    <property type="project" value="TreeGrafter"/>
</dbReference>
<dbReference type="Gene3D" id="3.40.190.10">
    <property type="entry name" value="Periplasmic binding protein-like II"/>
    <property type="match status" value="2"/>
</dbReference>
<evidence type="ECO:0000313" key="8">
    <source>
        <dbReference type="Proteomes" id="UP000198461"/>
    </source>
</evidence>
<dbReference type="PANTHER" id="PTHR30346">
    <property type="entry name" value="TRANSCRIPTIONAL DUAL REGULATOR HCAR-RELATED"/>
    <property type="match status" value="1"/>
</dbReference>
<keyword evidence="4" id="KW-0010">Activator</keyword>
<evidence type="ECO:0000256" key="1">
    <source>
        <dbReference type="ARBA" id="ARBA00009437"/>
    </source>
</evidence>
<dbReference type="AlphaFoldDB" id="A0A1N6HBC9"/>
<accession>A0A1N6HBC9</accession>
<comment type="similarity">
    <text evidence="1">Belongs to the LysR transcriptional regulatory family.</text>
</comment>
<dbReference type="InterPro" id="IPR005119">
    <property type="entry name" value="LysR_subst-bd"/>
</dbReference>
<dbReference type="PROSITE" id="PS50931">
    <property type="entry name" value="HTH_LYSR"/>
    <property type="match status" value="1"/>
</dbReference>
<dbReference type="SUPFAM" id="SSF53850">
    <property type="entry name" value="Periplasmic binding protein-like II"/>
    <property type="match status" value="1"/>
</dbReference>
<dbReference type="FunFam" id="1.10.10.10:FF:000001">
    <property type="entry name" value="LysR family transcriptional regulator"/>
    <property type="match status" value="1"/>
</dbReference>
<keyword evidence="5" id="KW-0804">Transcription</keyword>
<dbReference type="EMBL" id="FSRE01000004">
    <property type="protein sequence ID" value="SIO17063.1"/>
    <property type="molecule type" value="Genomic_DNA"/>
</dbReference>
<dbReference type="Pfam" id="PF00126">
    <property type="entry name" value="HTH_1"/>
    <property type="match status" value="1"/>
</dbReference>
<gene>
    <name evidence="7" type="ORF">SAMN05443662_1638</name>
</gene>
<dbReference type="GO" id="GO:0003677">
    <property type="term" value="F:DNA binding"/>
    <property type="evidence" value="ECO:0007669"/>
    <property type="project" value="UniProtKB-KW"/>
</dbReference>
<feature type="domain" description="HTH lysR-type" evidence="6">
    <location>
        <begin position="1"/>
        <end position="58"/>
    </location>
</feature>
<dbReference type="SUPFAM" id="SSF46785">
    <property type="entry name" value="Winged helix' DNA-binding domain"/>
    <property type="match status" value="1"/>
</dbReference>
<keyword evidence="2" id="KW-0805">Transcription regulation</keyword>
<evidence type="ECO:0000256" key="5">
    <source>
        <dbReference type="ARBA" id="ARBA00023163"/>
    </source>
</evidence>